<dbReference type="Gene3D" id="3.40.50.150">
    <property type="entry name" value="Vaccinia Virus protein VP39"/>
    <property type="match status" value="1"/>
</dbReference>
<protein>
    <recommendedName>
        <fullName evidence="4">S-adenosyl-L-methionine-dependent methyltransferase</fullName>
        <ecNumber evidence="4">2.1.1.-</ecNumber>
    </recommendedName>
</protein>
<name>A0A927D0C4_9BACI</name>
<keyword evidence="4" id="KW-0949">S-adenosyl-L-methionine</keyword>
<organism evidence="5 6">
    <name type="scientific">Peribacillus faecalis</name>
    <dbReference type="NCBI Taxonomy" id="2772559"/>
    <lineage>
        <taxon>Bacteria</taxon>
        <taxon>Bacillati</taxon>
        <taxon>Bacillota</taxon>
        <taxon>Bacilli</taxon>
        <taxon>Bacillales</taxon>
        <taxon>Bacillaceae</taxon>
        <taxon>Peribacillus</taxon>
    </lineage>
</organism>
<dbReference type="Proteomes" id="UP000602076">
    <property type="component" value="Unassembled WGS sequence"/>
</dbReference>
<reference evidence="5" key="1">
    <citation type="submission" date="2020-09" db="EMBL/GenBank/DDBJ databases">
        <title>Bacillus faecalis sp. nov., a moderately halophilic bacterium isolated from cow faeces.</title>
        <authorList>
            <person name="Jiang L."/>
            <person name="Lee J."/>
        </authorList>
    </citation>
    <scope>NUCLEOTIDE SEQUENCE</scope>
    <source>
        <strain evidence="5">AGMB 02131</strain>
    </source>
</reference>
<dbReference type="InterPro" id="IPR029063">
    <property type="entry name" value="SAM-dependent_MTases_sf"/>
</dbReference>
<dbReference type="PANTHER" id="PTHR43619:SF2">
    <property type="entry name" value="S-ADENOSYL-L-METHIONINE-DEPENDENT METHYLTRANSFERASES SUPERFAMILY PROTEIN"/>
    <property type="match status" value="1"/>
</dbReference>
<evidence type="ECO:0000313" key="5">
    <source>
        <dbReference type="EMBL" id="MBD3109932.1"/>
    </source>
</evidence>
<dbReference type="NCBIfam" id="TIGR00027">
    <property type="entry name" value="mthyl_TIGR00027"/>
    <property type="match status" value="1"/>
</dbReference>
<evidence type="ECO:0000256" key="3">
    <source>
        <dbReference type="ARBA" id="ARBA00022679"/>
    </source>
</evidence>
<keyword evidence="3" id="KW-0808">Transferase</keyword>
<dbReference type="EC" id="2.1.1.-" evidence="4"/>
<comment type="similarity">
    <text evidence="1 4">Belongs to the UPF0677 family.</text>
</comment>
<dbReference type="GO" id="GO:0008168">
    <property type="term" value="F:methyltransferase activity"/>
    <property type="evidence" value="ECO:0007669"/>
    <property type="project" value="UniProtKB-UniRule"/>
</dbReference>
<dbReference type="AlphaFoldDB" id="A0A927D0C4"/>
<dbReference type="RefSeq" id="WP_190999469.1">
    <property type="nucleotide sequence ID" value="NZ_JACXSI010000048.1"/>
</dbReference>
<dbReference type="EMBL" id="JACXSI010000048">
    <property type="protein sequence ID" value="MBD3109932.1"/>
    <property type="molecule type" value="Genomic_DNA"/>
</dbReference>
<evidence type="ECO:0000256" key="2">
    <source>
        <dbReference type="ARBA" id="ARBA00022603"/>
    </source>
</evidence>
<comment type="caution">
    <text evidence="5">The sequence shown here is derived from an EMBL/GenBank/DDBJ whole genome shotgun (WGS) entry which is preliminary data.</text>
</comment>
<accession>A0A927D0C4</accession>
<dbReference type="Pfam" id="PF04072">
    <property type="entry name" value="LCM"/>
    <property type="match status" value="1"/>
</dbReference>
<gene>
    <name evidence="5" type="ORF">IEO70_16455</name>
</gene>
<keyword evidence="6" id="KW-1185">Reference proteome</keyword>
<dbReference type="InterPro" id="IPR007213">
    <property type="entry name" value="Ppm1/Ppm2/Tcmp"/>
</dbReference>
<keyword evidence="2 4" id="KW-0489">Methyltransferase</keyword>
<dbReference type="SUPFAM" id="SSF53335">
    <property type="entry name" value="S-adenosyl-L-methionine-dependent methyltransferases"/>
    <property type="match status" value="1"/>
</dbReference>
<comment type="function">
    <text evidence="4">Exhibits S-adenosyl-L-methionine-dependent methyltransferase activity.</text>
</comment>
<evidence type="ECO:0000256" key="1">
    <source>
        <dbReference type="ARBA" id="ARBA00008138"/>
    </source>
</evidence>
<dbReference type="GO" id="GO:0032259">
    <property type="term" value="P:methylation"/>
    <property type="evidence" value="ECO:0007669"/>
    <property type="project" value="UniProtKB-KW"/>
</dbReference>
<evidence type="ECO:0000256" key="4">
    <source>
        <dbReference type="RuleBase" id="RU362030"/>
    </source>
</evidence>
<proteinExistence type="inferred from homology"/>
<sequence>MVNNQYSMTAKISAFGRAYHSLHDEPKIFNDFLAKRWLTDEEYAQVSQYMAGGINFFNPEHAEEFADQGRALEWVVQTQLAPTPLARARYCEDMLKNAVALGAGQYVILGAGLDTFAFRHPKLLKKLDVFEVDHPFTQSFKKSKLKEMDWDIPEKLHFVPMDFSQDTLVDALKQADYDEKKLSFFSWLGVTYYLSKEDILKTLKQIAEIAPKGSTVVFDYGDEQLFDASKTLKRVQNMVAMAAESGEPMKSCFSYPELEKLLAEAGFHIYEHLTPNDIEVKYFQNRHDYLHAFENIHYCLAVLQ</sequence>
<dbReference type="InterPro" id="IPR011610">
    <property type="entry name" value="SAM_mthyl_Trfase_ML2640-like"/>
</dbReference>
<evidence type="ECO:0000313" key="6">
    <source>
        <dbReference type="Proteomes" id="UP000602076"/>
    </source>
</evidence>
<dbReference type="PANTHER" id="PTHR43619">
    <property type="entry name" value="S-ADENOSYL-L-METHIONINE-DEPENDENT METHYLTRANSFERASE YKTD-RELATED"/>
    <property type="match status" value="1"/>
</dbReference>